<feature type="domain" description="BURP" evidence="9">
    <location>
        <begin position="145"/>
        <end position="360"/>
    </location>
</feature>
<dbReference type="InterPro" id="IPR017871">
    <property type="entry name" value="ABC_transporter-like_CS"/>
</dbReference>
<dbReference type="EMBL" id="JRKL02004425">
    <property type="protein sequence ID" value="KAF3952634.1"/>
    <property type="molecule type" value="Genomic_DNA"/>
</dbReference>
<name>A0A8J4VK88_9ROSI</name>
<evidence type="ECO:0008006" key="12">
    <source>
        <dbReference type="Google" id="ProtNLM"/>
    </source>
</evidence>
<dbReference type="SMART" id="SM01045">
    <property type="entry name" value="BURP"/>
    <property type="match status" value="1"/>
</dbReference>
<evidence type="ECO:0000259" key="9">
    <source>
        <dbReference type="PROSITE" id="PS51277"/>
    </source>
</evidence>
<dbReference type="Proteomes" id="UP000737018">
    <property type="component" value="Unassembled WGS sequence"/>
</dbReference>
<organism evidence="10 11">
    <name type="scientific">Castanea mollissima</name>
    <name type="common">Chinese chestnut</name>
    <dbReference type="NCBI Taxonomy" id="60419"/>
    <lineage>
        <taxon>Eukaryota</taxon>
        <taxon>Viridiplantae</taxon>
        <taxon>Streptophyta</taxon>
        <taxon>Embryophyta</taxon>
        <taxon>Tracheophyta</taxon>
        <taxon>Spermatophyta</taxon>
        <taxon>Magnoliopsida</taxon>
        <taxon>eudicotyledons</taxon>
        <taxon>Gunneridae</taxon>
        <taxon>Pentapetalae</taxon>
        <taxon>rosids</taxon>
        <taxon>fabids</taxon>
        <taxon>Fagales</taxon>
        <taxon>Fagaceae</taxon>
        <taxon>Castanea</taxon>
    </lineage>
</organism>
<dbReference type="OrthoDB" id="1909293at2759"/>
<evidence type="ECO:0000259" key="8">
    <source>
        <dbReference type="PROSITE" id="PS50893"/>
    </source>
</evidence>
<keyword evidence="3" id="KW-0964">Secreted</keyword>
<reference evidence="10" key="1">
    <citation type="submission" date="2020-03" db="EMBL/GenBank/DDBJ databases">
        <title>Castanea mollissima Vanexum genome sequencing.</title>
        <authorList>
            <person name="Staton M."/>
        </authorList>
    </citation>
    <scope>NUCLEOTIDE SEQUENCE</scope>
    <source>
        <tissue evidence="10">Leaf</tissue>
    </source>
</reference>
<evidence type="ECO:0000313" key="10">
    <source>
        <dbReference type="EMBL" id="KAF3952634.1"/>
    </source>
</evidence>
<evidence type="ECO:0000256" key="7">
    <source>
        <dbReference type="SAM" id="MobiDB-lite"/>
    </source>
</evidence>
<evidence type="ECO:0000256" key="1">
    <source>
        <dbReference type="ARBA" id="ARBA00004191"/>
    </source>
</evidence>
<dbReference type="InterPro" id="IPR003439">
    <property type="entry name" value="ABC_transporter-like_ATP-bd"/>
</dbReference>
<evidence type="ECO:0000256" key="3">
    <source>
        <dbReference type="ARBA" id="ARBA00022512"/>
    </source>
</evidence>
<evidence type="ECO:0000313" key="11">
    <source>
        <dbReference type="Proteomes" id="UP000737018"/>
    </source>
</evidence>
<keyword evidence="3" id="KW-0134">Cell wall</keyword>
<keyword evidence="11" id="KW-1185">Reference proteome</keyword>
<dbReference type="GO" id="GO:0016887">
    <property type="term" value="F:ATP hydrolysis activity"/>
    <property type="evidence" value="ECO:0007669"/>
    <property type="project" value="InterPro"/>
</dbReference>
<dbReference type="GO" id="GO:0048046">
    <property type="term" value="C:apoplast"/>
    <property type="evidence" value="ECO:0007669"/>
    <property type="project" value="UniProtKB-SubCell"/>
</dbReference>
<evidence type="ECO:0000256" key="4">
    <source>
        <dbReference type="ARBA" id="ARBA00022523"/>
    </source>
</evidence>
<dbReference type="PROSITE" id="PS51277">
    <property type="entry name" value="BURP"/>
    <property type="match status" value="1"/>
</dbReference>
<dbReference type="InterPro" id="IPR004873">
    <property type="entry name" value="BURP_dom"/>
</dbReference>
<dbReference type="Gene3D" id="3.40.50.300">
    <property type="entry name" value="P-loop containing nucleotide triphosphate hydrolases"/>
    <property type="match status" value="1"/>
</dbReference>
<gene>
    <name evidence="10" type="ORF">CMV_021835</name>
</gene>
<dbReference type="GO" id="GO:0005524">
    <property type="term" value="F:ATP binding"/>
    <property type="evidence" value="ECO:0007669"/>
    <property type="project" value="InterPro"/>
</dbReference>
<evidence type="ECO:0000256" key="2">
    <source>
        <dbReference type="ARBA" id="ARBA00004271"/>
    </source>
</evidence>
<dbReference type="PROSITE" id="PS00211">
    <property type="entry name" value="ABC_TRANSPORTER_1"/>
    <property type="match status" value="1"/>
</dbReference>
<keyword evidence="4" id="KW-0052">Apoplast</keyword>
<accession>A0A8J4VK88</accession>
<dbReference type="InterPro" id="IPR027417">
    <property type="entry name" value="P-loop_NTPase"/>
</dbReference>
<evidence type="ECO:0000256" key="5">
    <source>
        <dbReference type="ARBA" id="ARBA00022729"/>
    </source>
</evidence>
<comment type="caution">
    <text evidence="10">The sequence shown here is derived from an EMBL/GenBank/DDBJ whole genome shotgun (WGS) entry which is preliminary data.</text>
</comment>
<keyword evidence="5" id="KW-0732">Signal</keyword>
<dbReference type="InterPro" id="IPR051897">
    <property type="entry name" value="PG-associated_BURP"/>
</dbReference>
<feature type="region of interest" description="Disordered" evidence="7">
    <location>
        <begin position="1"/>
        <end position="30"/>
    </location>
</feature>
<protein>
    <recommendedName>
        <fullName evidence="12">ABC transporter domain-containing protein</fullName>
    </recommendedName>
</protein>
<dbReference type="PANTHER" id="PTHR31458:SF2">
    <property type="entry name" value="POLYGALACTURONASE 1 BETA-LIKE PROTEIN 2"/>
    <property type="match status" value="1"/>
</dbReference>
<dbReference type="PANTHER" id="PTHR31458">
    <property type="entry name" value="POLYGALACTURONASE 1 BETA-LIKE PROTEIN 2"/>
    <property type="match status" value="1"/>
</dbReference>
<sequence length="507" mass="56193">MKMKSQQKREDKASLNSVKKEVRKQVGSTGENPFTPKTYLIRYWNKEIQNNQAKPIFLLSKASPLSATESASFSKLATQNALSSRLSAFCASANLLCFPDSLPSTFGTKSDFDTYEDQKNYGNPDQDNYGGSGEFTKQMVEPGKFFRESMLKKGKVIPMPDINDKLPERSFLPRSISSKQPFFTLKVSELKHIFHAGDNSTMETMIVKSLSECKRAPNPGEIKRCVSSAEDMIDFAVSMLGRNIDILTTKNVNGSKQSIMIGSIEGINGGKVTDSVTCHQLLFPYLLYYCHSVPKVRVYQVDILDPNSKAKINNGVAICHMNTSSWSPTHAAFLALGSAPGRIEEHPRQSFVGTVADNIRYGPQLRGQKLSDEEVYKLLKLADLDSSFYSKTGGELSVGQAQRVALARTLANKPEVLLLDEPTSALDPISTENIEDVLVNLKKKQGMTIIMVSHSIKQIQRIADIVCLLVKGEIVEVLRPDKLSEAKYPMALRFGSPVKTHSPRKPI</sequence>
<feature type="domain" description="ABC transporter" evidence="8">
    <location>
        <begin position="267"/>
        <end position="496"/>
    </location>
</feature>
<dbReference type="Pfam" id="PF00005">
    <property type="entry name" value="ABC_tran"/>
    <property type="match status" value="1"/>
</dbReference>
<dbReference type="AlphaFoldDB" id="A0A8J4VK88"/>
<keyword evidence="6" id="KW-0325">Glycoprotein</keyword>
<evidence type="ECO:0000256" key="6">
    <source>
        <dbReference type="ARBA" id="ARBA00023180"/>
    </source>
</evidence>
<proteinExistence type="predicted"/>
<feature type="compositionally biased region" description="Basic and acidic residues" evidence="7">
    <location>
        <begin position="7"/>
        <end position="24"/>
    </location>
</feature>
<dbReference type="SUPFAM" id="SSF52540">
    <property type="entry name" value="P-loop containing nucleoside triphosphate hydrolases"/>
    <property type="match status" value="1"/>
</dbReference>
<comment type="subcellular location">
    <subcellularLocation>
        <location evidence="1">Secreted</location>
        <location evidence="1">Cell wall</location>
    </subcellularLocation>
    <subcellularLocation>
        <location evidence="2">Secreted</location>
        <location evidence="2">Extracellular space</location>
        <location evidence="2">Apoplast</location>
    </subcellularLocation>
</comment>
<dbReference type="Pfam" id="PF03181">
    <property type="entry name" value="BURP"/>
    <property type="match status" value="1"/>
</dbReference>
<dbReference type="PROSITE" id="PS50893">
    <property type="entry name" value="ABC_TRANSPORTER_2"/>
    <property type="match status" value="1"/>
</dbReference>